<comment type="function">
    <text evidence="8">Probably part of an ABC transporter complex. Responsible for energy coupling to the transport system.</text>
</comment>
<dbReference type="Pfam" id="PF00005">
    <property type="entry name" value="ABC_tran"/>
    <property type="match status" value="1"/>
</dbReference>
<keyword evidence="4" id="KW-0547">Nucleotide-binding</keyword>
<keyword evidence="3" id="KW-1003">Cell membrane</keyword>
<evidence type="ECO:0000256" key="8">
    <source>
        <dbReference type="ARBA" id="ARBA00025157"/>
    </source>
</evidence>
<dbReference type="GO" id="GO:0016887">
    <property type="term" value="F:ATP hydrolysis activity"/>
    <property type="evidence" value="ECO:0007669"/>
    <property type="project" value="InterPro"/>
</dbReference>
<dbReference type="Proteomes" id="UP000000254">
    <property type="component" value="Chromosome"/>
</dbReference>
<dbReference type="InterPro" id="IPR003439">
    <property type="entry name" value="ABC_transporter-like_ATP-bd"/>
</dbReference>
<dbReference type="eggNOG" id="arCOG00202">
    <property type="taxonomic scope" value="Archaea"/>
</dbReference>
<keyword evidence="11" id="KW-1185">Reference proteome</keyword>
<dbReference type="HOGENOM" id="CLU_000604_1_22_2"/>
<evidence type="ECO:0000256" key="2">
    <source>
        <dbReference type="ARBA" id="ARBA00022448"/>
    </source>
</evidence>
<keyword evidence="2" id="KW-0813">Transport</keyword>
<gene>
    <name evidence="10" type="ordered locus">Smar_0390</name>
</gene>
<dbReference type="InterPro" id="IPR003593">
    <property type="entry name" value="AAA+_ATPase"/>
</dbReference>
<dbReference type="InterPro" id="IPR027417">
    <property type="entry name" value="P-loop_NTPase"/>
</dbReference>
<dbReference type="PANTHER" id="PTHR43553">
    <property type="entry name" value="HEAVY METAL TRANSPORTER"/>
    <property type="match status" value="1"/>
</dbReference>
<keyword evidence="6" id="KW-1278">Translocase</keyword>
<dbReference type="SUPFAM" id="SSF52540">
    <property type="entry name" value="P-loop containing nucleoside triphosphate hydrolases"/>
    <property type="match status" value="1"/>
</dbReference>
<sequence>MPEIIAEKLSIGYRREKPILKNIFFKIREGLHILLGANGSGKTTLLKTIAGLINPLEGRVLINNFEPYKLKRREAAKYIAYTWQNPYYGFVEARVIDEIKFILRTTGVKGNWEIVEKLVPKELYERNPYTLSGGEAKRVSIASVLVGDQDIWLLDEPFNELDYEGTLSLLEIIRDARRRGKLIIISTHLVPLMDQLEPDKYLLITRKGMLIVNDWNKLSDEELVNAGVLSRSMICGGYR</sequence>
<dbReference type="InterPro" id="IPR015856">
    <property type="entry name" value="ABC_transpr_CbiO/EcfA_su"/>
</dbReference>
<dbReference type="STRING" id="399550.Smar_0390"/>
<dbReference type="Gene3D" id="3.40.50.300">
    <property type="entry name" value="P-loop containing nucleotide triphosphate hydrolases"/>
    <property type="match status" value="1"/>
</dbReference>
<organism evidence="10 11">
    <name type="scientific">Staphylothermus marinus (strain ATCC 43588 / DSM 3639 / JCM 9404 / F1)</name>
    <dbReference type="NCBI Taxonomy" id="399550"/>
    <lineage>
        <taxon>Archaea</taxon>
        <taxon>Thermoproteota</taxon>
        <taxon>Thermoprotei</taxon>
        <taxon>Desulfurococcales</taxon>
        <taxon>Desulfurococcaceae</taxon>
        <taxon>Staphylothermus</taxon>
    </lineage>
</organism>
<evidence type="ECO:0000256" key="3">
    <source>
        <dbReference type="ARBA" id="ARBA00022475"/>
    </source>
</evidence>
<protein>
    <submittedName>
        <fullName evidence="10">ABC transporter related</fullName>
    </submittedName>
</protein>
<dbReference type="InterPro" id="IPR050095">
    <property type="entry name" value="ECF_ABC_transporter_ATP-bd"/>
</dbReference>
<accession>A3DLJ2</accession>
<dbReference type="PROSITE" id="PS00211">
    <property type="entry name" value="ABC_TRANSPORTER_1"/>
    <property type="match status" value="1"/>
</dbReference>
<keyword evidence="7" id="KW-0472">Membrane</keyword>
<evidence type="ECO:0000256" key="1">
    <source>
        <dbReference type="ARBA" id="ARBA00004202"/>
    </source>
</evidence>
<dbReference type="GeneID" id="4908040"/>
<reference evidence="10 11" key="2">
    <citation type="journal article" date="2009" name="Stand. Genomic Sci.">
        <title>Complete genome sequence of Staphylothermus marinus Stetter and Fiala 1986 type strain F1.</title>
        <authorList>
            <person name="Anderson I.J."/>
            <person name="Sun H."/>
            <person name="Lapidus A."/>
            <person name="Copeland A."/>
            <person name="Glavina Del Rio T."/>
            <person name="Tice H."/>
            <person name="Dalin E."/>
            <person name="Lucas S."/>
            <person name="Barry K."/>
            <person name="Land M."/>
            <person name="Richardson P."/>
            <person name="Huber H."/>
            <person name="Kyrpides N.C."/>
        </authorList>
    </citation>
    <scope>NUCLEOTIDE SEQUENCE [LARGE SCALE GENOMIC DNA]</scope>
    <source>
        <strain evidence="11">ATCC 43588 / DSM 3639 / JCM 9404 / F1</strain>
    </source>
</reference>
<dbReference type="AlphaFoldDB" id="A3DLJ2"/>
<proteinExistence type="predicted"/>
<dbReference type="GO" id="GO:0043190">
    <property type="term" value="C:ATP-binding cassette (ABC) transporter complex"/>
    <property type="evidence" value="ECO:0007669"/>
    <property type="project" value="TreeGrafter"/>
</dbReference>
<evidence type="ECO:0000256" key="6">
    <source>
        <dbReference type="ARBA" id="ARBA00022967"/>
    </source>
</evidence>
<dbReference type="RefSeq" id="WP_011838693.1">
    <property type="nucleotide sequence ID" value="NC_009033.1"/>
</dbReference>
<dbReference type="CDD" id="cd03225">
    <property type="entry name" value="ABC_cobalt_CbiO_domain1"/>
    <property type="match status" value="1"/>
</dbReference>
<evidence type="ECO:0000256" key="5">
    <source>
        <dbReference type="ARBA" id="ARBA00022840"/>
    </source>
</evidence>
<dbReference type="OrthoDB" id="18209at2157"/>
<dbReference type="SMART" id="SM00382">
    <property type="entry name" value="AAA"/>
    <property type="match status" value="1"/>
</dbReference>
<reference evidence="11" key="1">
    <citation type="journal article" date="2009" name="BMC Genomics">
        <title>The complete genome sequence of Staphylothermus marinus reveals differences in sulfur metabolism among heterotrophic Crenarchaeota.</title>
        <authorList>
            <person name="Anderson I.J."/>
            <person name="Dharmarajan L."/>
            <person name="Rodriguez J."/>
            <person name="Hooper S."/>
            <person name="Porat I."/>
            <person name="Ulrich L.E."/>
            <person name="Elkins J.G."/>
            <person name="Mavromatis K."/>
            <person name="Sun H."/>
            <person name="Land M."/>
            <person name="Lapidus A."/>
            <person name="Lucas S."/>
            <person name="Barry K."/>
            <person name="Huber H."/>
            <person name="Zhulin I.B."/>
            <person name="Whitman W.B."/>
            <person name="Mukhopadhyay B."/>
            <person name="Woese C."/>
            <person name="Bristow J."/>
            <person name="Kyrpides N."/>
        </authorList>
    </citation>
    <scope>NUCLEOTIDE SEQUENCE [LARGE SCALE GENOMIC DNA]</scope>
    <source>
        <strain evidence="11">ATCC 43588 / DSM 3639 / JCM 9404 / F1</strain>
    </source>
</reference>
<dbReference type="EMBL" id="CP000575">
    <property type="protein sequence ID" value="ABN69502.1"/>
    <property type="molecule type" value="Genomic_DNA"/>
</dbReference>
<evidence type="ECO:0000256" key="7">
    <source>
        <dbReference type="ARBA" id="ARBA00023136"/>
    </source>
</evidence>
<comment type="subcellular location">
    <subcellularLocation>
        <location evidence="1">Cell membrane</location>
        <topology evidence="1">Peripheral membrane protein</topology>
    </subcellularLocation>
</comment>
<dbReference type="GO" id="GO:0005524">
    <property type="term" value="F:ATP binding"/>
    <property type="evidence" value="ECO:0007669"/>
    <property type="project" value="UniProtKB-KW"/>
</dbReference>
<name>A3DLJ2_STAMF</name>
<feature type="domain" description="ABC transporter" evidence="9">
    <location>
        <begin position="4"/>
        <end position="232"/>
    </location>
</feature>
<evidence type="ECO:0000313" key="11">
    <source>
        <dbReference type="Proteomes" id="UP000000254"/>
    </source>
</evidence>
<dbReference type="PROSITE" id="PS50893">
    <property type="entry name" value="ABC_TRANSPORTER_2"/>
    <property type="match status" value="1"/>
</dbReference>
<dbReference type="PANTHER" id="PTHR43553:SF27">
    <property type="entry name" value="ENERGY-COUPLING FACTOR TRANSPORTER ATP-BINDING PROTEIN ECFA2"/>
    <property type="match status" value="1"/>
</dbReference>
<dbReference type="KEGG" id="smr:Smar_0390"/>
<keyword evidence="5" id="KW-0067">ATP-binding</keyword>
<evidence type="ECO:0000313" key="10">
    <source>
        <dbReference type="EMBL" id="ABN69502.1"/>
    </source>
</evidence>
<evidence type="ECO:0000259" key="9">
    <source>
        <dbReference type="PROSITE" id="PS50893"/>
    </source>
</evidence>
<dbReference type="InterPro" id="IPR017871">
    <property type="entry name" value="ABC_transporter-like_CS"/>
</dbReference>
<dbReference type="GO" id="GO:0042626">
    <property type="term" value="F:ATPase-coupled transmembrane transporter activity"/>
    <property type="evidence" value="ECO:0007669"/>
    <property type="project" value="TreeGrafter"/>
</dbReference>
<evidence type="ECO:0000256" key="4">
    <source>
        <dbReference type="ARBA" id="ARBA00022741"/>
    </source>
</evidence>